<evidence type="ECO:0000256" key="1">
    <source>
        <dbReference type="SAM" id="Phobius"/>
    </source>
</evidence>
<reference evidence="2" key="2">
    <citation type="journal article" date="2022" name="Microbiol. Resour. Announc.">
        <title>Metagenome Sequencing to Explore Phylogenomics of Terrestrial Cyanobacteria.</title>
        <authorList>
            <person name="Ward R.D."/>
            <person name="Stajich J.E."/>
            <person name="Johansen J.R."/>
            <person name="Huntemann M."/>
            <person name="Clum A."/>
            <person name="Foster B."/>
            <person name="Foster B."/>
            <person name="Roux S."/>
            <person name="Palaniappan K."/>
            <person name="Varghese N."/>
            <person name="Mukherjee S."/>
            <person name="Reddy T.B.K."/>
            <person name="Daum C."/>
            <person name="Copeland A."/>
            <person name="Chen I.A."/>
            <person name="Ivanova N.N."/>
            <person name="Kyrpides N.C."/>
            <person name="Shapiro N."/>
            <person name="Eloe-Fadrosh E.A."/>
            <person name="Pietrasiak N."/>
        </authorList>
    </citation>
    <scope>NUCLEOTIDE SEQUENCE</scope>
    <source>
        <strain evidence="2">UHER 2000/2452</strain>
    </source>
</reference>
<evidence type="ECO:0000313" key="2">
    <source>
        <dbReference type="EMBL" id="MBW4660432.1"/>
    </source>
</evidence>
<reference evidence="2" key="1">
    <citation type="submission" date="2021-05" db="EMBL/GenBank/DDBJ databases">
        <authorList>
            <person name="Pietrasiak N."/>
            <person name="Ward R."/>
            <person name="Stajich J.E."/>
            <person name="Kurbessoian T."/>
        </authorList>
    </citation>
    <scope>NUCLEOTIDE SEQUENCE</scope>
    <source>
        <strain evidence="2">UHER 2000/2452</strain>
    </source>
</reference>
<comment type="caution">
    <text evidence="2">The sequence shown here is derived from an EMBL/GenBank/DDBJ whole genome shotgun (WGS) entry which is preliminary data.</text>
</comment>
<protein>
    <submittedName>
        <fullName evidence="2">Uncharacterized protein</fullName>
    </submittedName>
</protein>
<evidence type="ECO:0000313" key="3">
    <source>
        <dbReference type="Proteomes" id="UP000757435"/>
    </source>
</evidence>
<accession>A0A951QBW6</accession>
<keyword evidence="1" id="KW-0472">Membrane</keyword>
<dbReference type="EMBL" id="JAHHHD010000021">
    <property type="protein sequence ID" value="MBW4660432.1"/>
    <property type="molecule type" value="Genomic_DNA"/>
</dbReference>
<proteinExistence type="predicted"/>
<feature type="transmembrane region" description="Helical" evidence="1">
    <location>
        <begin position="36"/>
        <end position="57"/>
    </location>
</feature>
<keyword evidence="1" id="KW-1133">Transmembrane helix</keyword>
<gene>
    <name evidence="2" type="ORF">KME15_17300</name>
</gene>
<dbReference type="Proteomes" id="UP000757435">
    <property type="component" value="Unassembled WGS sequence"/>
</dbReference>
<organism evidence="2 3">
    <name type="scientific">Drouetiella hepatica Uher 2000/2452</name>
    <dbReference type="NCBI Taxonomy" id="904376"/>
    <lineage>
        <taxon>Bacteria</taxon>
        <taxon>Bacillati</taxon>
        <taxon>Cyanobacteriota</taxon>
        <taxon>Cyanophyceae</taxon>
        <taxon>Oculatellales</taxon>
        <taxon>Oculatellaceae</taxon>
        <taxon>Drouetiella</taxon>
    </lineage>
</organism>
<dbReference type="AlphaFoldDB" id="A0A951QBW6"/>
<name>A0A951QBW6_9CYAN</name>
<sequence>MTKRRENSEKNGCTQGNEQKDYKVLKVFFDRTSVALFSKLMETVIVFAGLLILMNVLR</sequence>
<keyword evidence="1" id="KW-0812">Transmembrane</keyword>